<dbReference type="Proteomes" id="UP000500857">
    <property type="component" value="Chromosome"/>
</dbReference>
<feature type="domain" description="EfeO-type cupredoxin-like" evidence="3">
    <location>
        <begin position="46"/>
        <end position="147"/>
    </location>
</feature>
<dbReference type="InterPro" id="IPR008972">
    <property type="entry name" value="Cupredoxin"/>
</dbReference>
<dbReference type="SUPFAM" id="SSF49503">
    <property type="entry name" value="Cupredoxins"/>
    <property type="match status" value="1"/>
</dbReference>
<gene>
    <name evidence="4" type="ORF">HCG48_18460</name>
</gene>
<protein>
    <recommendedName>
        <fullName evidence="3">EfeO-type cupredoxin-like domain-containing protein</fullName>
    </recommendedName>
</protein>
<keyword evidence="2" id="KW-0472">Membrane</keyword>
<evidence type="ECO:0000313" key="5">
    <source>
        <dbReference type="Proteomes" id="UP000500857"/>
    </source>
</evidence>
<dbReference type="AlphaFoldDB" id="A0A6H1U4R0"/>
<dbReference type="Gene3D" id="2.60.40.420">
    <property type="entry name" value="Cupredoxins - blue copper proteins"/>
    <property type="match status" value="1"/>
</dbReference>
<evidence type="ECO:0000256" key="1">
    <source>
        <dbReference type="SAM" id="MobiDB-lite"/>
    </source>
</evidence>
<name>A0A6H1U4R0_9CYAN</name>
<feature type="transmembrane region" description="Helical" evidence="2">
    <location>
        <begin position="32"/>
        <end position="51"/>
    </location>
</feature>
<reference evidence="4 5" key="1">
    <citation type="submission" date="2020-04" db="EMBL/GenBank/DDBJ databases">
        <authorList>
            <person name="Basu S."/>
            <person name="Maruthanayagam V."/>
            <person name="Chakraborty S."/>
            <person name="Pramanik A."/>
            <person name="Mukherjee J."/>
            <person name="Brink B."/>
        </authorList>
    </citation>
    <scope>NUCLEOTIDE SEQUENCE [LARGE SCALE GENOMIC DNA]</scope>
    <source>
        <strain evidence="4 5">AP17</strain>
    </source>
</reference>
<feature type="region of interest" description="Disordered" evidence="1">
    <location>
        <begin position="1"/>
        <end position="20"/>
    </location>
</feature>
<organism evidence="4 5">
    <name type="scientific">Oxynema aestuarii AP17</name>
    <dbReference type="NCBI Taxonomy" id="2064643"/>
    <lineage>
        <taxon>Bacteria</taxon>
        <taxon>Bacillati</taxon>
        <taxon>Cyanobacteriota</taxon>
        <taxon>Cyanophyceae</taxon>
        <taxon>Oscillatoriophycideae</taxon>
        <taxon>Oscillatoriales</taxon>
        <taxon>Oscillatoriaceae</taxon>
        <taxon>Oxynema</taxon>
        <taxon>Oxynema aestuarii</taxon>
    </lineage>
</organism>
<keyword evidence="2" id="KW-1133">Transmembrane helix</keyword>
<evidence type="ECO:0000313" key="4">
    <source>
        <dbReference type="EMBL" id="QIZ73821.1"/>
    </source>
</evidence>
<accession>A0A6H1U4R0</accession>
<dbReference type="EMBL" id="CP051167">
    <property type="protein sequence ID" value="QIZ73821.1"/>
    <property type="molecule type" value="Genomic_DNA"/>
</dbReference>
<dbReference type="KEGG" id="oxy:HCG48_18460"/>
<evidence type="ECO:0000259" key="3">
    <source>
        <dbReference type="Pfam" id="PF13473"/>
    </source>
</evidence>
<dbReference type="InterPro" id="IPR028096">
    <property type="entry name" value="EfeO_Cupredoxin"/>
</dbReference>
<keyword evidence="2" id="KW-0812">Transmembrane</keyword>
<keyword evidence="5" id="KW-1185">Reference proteome</keyword>
<proteinExistence type="predicted"/>
<sequence>MVSTGEVLAEKSGSSSEQSQFDKIEQPWQIKGGVTLLGVGLIGLELWWFLFSKTRAKEARRDRDIQEVEIIVDGGYNPDRIRVRVGEPVRINFLRKDPSSCLERVIIPDFQKAVDLSLNRRTSVEFTPEEAGDYSFHCGMNMFRGAIEARQSS</sequence>
<dbReference type="Pfam" id="PF13473">
    <property type="entry name" value="Cupredoxin_1"/>
    <property type="match status" value="1"/>
</dbReference>
<evidence type="ECO:0000256" key="2">
    <source>
        <dbReference type="SAM" id="Phobius"/>
    </source>
</evidence>